<dbReference type="GO" id="GO:0003677">
    <property type="term" value="F:DNA binding"/>
    <property type="evidence" value="ECO:0007669"/>
    <property type="project" value="UniProtKB-UniRule"/>
</dbReference>
<evidence type="ECO:0000256" key="1">
    <source>
        <dbReference type="ARBA" id="ARBA00023125"/>
    </source>
</evidence>
<dbReference type="InterPro" id="IPR036388">
    <property type="entry name" value="WH-like_DNA-bd_sf"/>
</dbReference>
<dbReference type="SUPFAM" id="SSF48452">
    <property type="entry name" value="TPR-like"/>
    <property type="match status" value="1"/>
</dbReference>
<feature type="DNA-binding region" description="OmpR/PhoB-type" evidence="2">
    <location>
        <begin position="1"/>
        <end position="94"/>
    </location>
</feature>
<dbReference type="Gene3D" id="1.25.40.10">
    <property type="entry name" value="Tetratricopeptide repeat domain"/>
    <property type="match status" value="1"/>
</dbReference>
<dbReference type="SUPFAM" id="SSF46894">
    <property type="entry name" value="C-terminal effector domain of the bipartite response regulators"/>
    <property type="match status" value="1"/>
</dbReference>
<evidence type="ECO:0000259" key="3">
    <source>
        <dbReference type="PROSITE" id="PS51755"/>
    </source>
</evidence>
<dbReference type="RefSeq" id="WP_176445084.1">
    <property type="nucleotide sequence ID" value="NZ_FXYF01000003.1"/>
</dbReference>
<dbReference type="PROSITE" id="PS51755">
    <property type="entry name" value="OMPR_PHOB"/>
    <property type="match status" value="1"/>
</dbReference>
<dbReference type="CDD" id="cd00383">
    <property type="entry name" value="trans_reg_C"/>
    <property type="match status" value="1"/>
</dbReference>
<dbReference type="GO" id="GO:0000160">
    <property type="term" value="P:phosphorelay signal transduction system"/>
    <property type="evidence" value="ECO:0007669"/>
    <property type="project" value="InterPro"/>
</dbReference>
<evidence type="ECO:0000313" key="5">
    <source>
        <dbReference type="Proteomes" id="UP000207598"/>
    </source>
</evidence>
<dbReference type="Gene3D" id="1.10.10.10">
    <property type="entry name" value="Winged helix-like DNA-binding domain superfamily/Winged helix DNA-binding domain"/>
    <property type="match status" value="1"/>
</dbReference>
<proteinExistence type="predicted"/>
<name>A0A238K5W9_9RHOB</name>
<dbReference type="SMART" id="SM00862">
    <property type="entry name" value="Trans_reg_C"/>
    <property type="match status" value="1"/>
</dbReference>
<dbReference type="EMBL" id="FXYF01000003">
    <property type="protein sequence ID" value="SMX37867.1"/>
    <property type="molecule type" value="Genomic_DNA"/>
</dbReference>
<dbReference type="Proteomes" id="UP000207598">
    <property type="component" value="Unassembled WGS sequence"/>
</dbReference>
<keyword evidence="1 2" id="KW-0238">DNA-binding</keyword>
<dbReference type="Pfam" id="PF00486">
    <property type="entry name" value="Trans_reg_C"/>
    <property type="match status" value="1"/>
</dbReference>
<dbReference type="InterPro" id="IPR001867">
    <property type="entry name" value="OmpR/PhoB-type_DNA-bd"/>
</dbReference>
<protein>
    <submittedName>
        <fullName evidence="4">Transcriptional regulator HilA</fullName>
    </submittedName>
</protein>
<sequence>MTEAALPSFRVDPAARTLEVAGESVAIGARAFDVLAYLCAHSDRVVSKQELLETVWGGLAVEESNLTVQISTLRKVIGGRAIATVPGVGYKLTQVAAPPPDAPPPVLPEKPSLVVLPFANLTGAPDRDYLVDGMVTELIAALTRISGLFVISATSSFGFKGRAVDLADVGQTLGVRYVLEGAIQQASETLRITVQLVEAESRHTLWSERFTGTTADLFELQDRITELVCGAIEPALLVAEAGRAAAKPTQDPRAYDLCLRALPNALRPPDVEAFRAAVDLLDRAIAIDPGYELAKAWKCRAFLVARGARWITKEETQAAVGPLAKALMTGKTQDPLVLAFAGFTDAYLNMDRDLAVRAVRRAVRMAPNSVLVLNAAGWVEYYVTDYERAIAHLRRATRLDPVGHIGAHSRFCWGLCAFLAGRLETAAEILEECLAEDGANGGILQPLITVYWHLGRVEDARRLVPLLLKEMPDFSSRRQIADIAVNDPEGIARVRDAYAGVGLPD</sequence>
<dbReference type="AlphaFoldDB" id="A0A238K5W9"/>
<gene>
    <name evidence="4" type="primary">hilA_1</name>
    <name evidence="4" type="ORF">MAA8898_01288</name>
</gene>
<dbReference type="InterPro" id="IPR016032">
    <property type="entry name" value="Sig_transdc_resp-reg_C-effctor"/>
</dbReference>
<keyword evidence="5" id="KW-1185">Reference proteome</keyword>
<dbReference type="GO" id="GO:0006355">
    <property type="term" value="P:regulation of DNA-templated transcription"/>
    <property type="evidence" value="ECO:0007669"/>
    <property type="project" value="InterPro"/>
</dbReference>
<reference evidence="4 5" key="1">
    <citation type="submission" date="2017-05" db="EMBL/GenBank/DDBJ databases">
        <authorList>
            <person name="Song R."/>
            <person name="Chenine A.L."/>
            <person name="Ruprecht R.M."/>
        </authorList>
    </citation>
    <scope>NUCLEOTIDE SEQUENCE [LARGE SCALE GENOMIC DNA]</scope>
    <source>
        <strain evidence="4 5">CECT 8898</strain>
    </source>
</reference>
<dbReference type="InterPro" id="IPR011990">
    <property type="entry name" value="TPR-like_helical_dom_sf"/>
</dbReference>
<dbReference type="Gene3D" id="3.40.50.10070">
    <property type="entry name" value="TolB, N-terminal domain"/>
    <property type="match status" value="1"/>
</dbReference>
<evidence type="ECO:0000313" key="4">
    <source>
        <dbReference type="EMBL" id="SMX37867.1"/>
    </source>
</evidence>
<evidence type="ECO:0000256" key="2">
    <source>
        <dbReference type="PROSITE-ProRule" id="PRU01091"/>
    </source>
</evidence>
<organism evidence="4 5">
    <name type="scientific">Maliponia aquimaris</name>
    <dbReference type="NCBI Taxonomy" id="1673631"/>
    <lineage>
        <taxon>Bacteria</taxon>
        <taxon>Pseudomonadati</taxon>
        <taxon>Pseudomonadota</taxon>
        <taxon>Alphaproteobacteria</taxon>
        <taxon>Rhodobacterales</taxon>
        <taxon>Paracoccaceae</taxon>
        <taxon>Maliponia</taxon>
    </lineage>
</organism>
<feature type="domain" description="OmpR/PhoB-type" evidence="3">
    <location>
        <begin position="1"/>
        <end position="94"/>
    </location>
</feature>
<dbReference type="Pfam" id="PF14559">
    <property type="entry name" value="TPR_19"/>
    <property type="match status" value="1"/>
</dbReference>
<accession>A0A238K5W9</accession>